<dbReference type="AlphaFoldDB" id="A0A2S8RYT5"/>
<evidence type="ECO:0000256" key="3">
    <source>
        <dbReference type="ARBA" id="ARBA00022723"/>
    </source>
</evidence>
<comment type="similarity">
    <text evidence="1">Belongs to the SIMIBI class G3E GTPase family. HypB/HupM subfamily.</text>
</comment>
<evidence type="ECO:0000256" key="6">
    <source>
        <dbReference type="ARBA" id="ARBA00022833"/>
    </source>
</evidence>
<evidence type="ECO:0000256" key="4">
    <source>
        <dbReference type="ARBA" id="ARBA00022741"/>
    </source>
</evidence>
<dbReference type="GO" id="GO:0008270">
    <property type="term" value="F:zinc ion binding"/>
    <property type="evidence" value="ECO:0007669"/>
    <property type="project" value="TreeGrafter"/>
</dbReference>
<dbReference type="GO" id="GO:0051604">
    <property type="term" value="P:protein maturation"/>
    <property type="evidence" value="ECO:0007669"/>
    <property type="project" value="InterPro"/>
</dbReference>
<keyword evidence="2" id="KW-0533">Nickel</keyword>
<dbReference type="NCBIfam" id="TIGR00073">
    <property type="entry name" value="hypB"/>
    <property type="match status" value="1"/>
</dbReference>
<evidence type="ECO:0000256" key="5">
    <source>
        <dbReference type="ARBA" id="ARBA00022801"/>
    </source>
</evidence>
<keyword evidence="7" id="KW-0342">GTP-binding</keyword>
<comment type="caution">
    <text evidence="10">The sequence shown here is derived from an EMBL/GenBank/DDBJ whole genome shotgun (WGS) entry which is preliminary data.</text>
</comment>
<dbReference type="Gene3D" id="3.40.50.300">
    <property type="entry name" value="P-loop containing nucleotide triphosphate hydrolases"/>
    <property type="match status" value="1"/>
</dbReference>
<dbReference type="EMBL" id="PVEP01000012">
    <property type="protein sequence ID" value="PQV53735.1"/>
    <property type="molecule type" value="Genomic_DNA"/>
</dbReference>
<gene>
    <name evidence="10" type="ORF">LX70_03742</name>
</gene>
<organism evidence="10 11">
    <name type="scientific">Albidovulum denitrificans</name>
    <dbReference type="NCBI Taxonomy" id="404881"/>
    <lineage>
        <taxon>Bacteria</taxon>
        <taxon>Pseudomonadati</taxon>
        <taxon>Pseudomonadota</taxon>
        <taxon>Alphaproteobacteria</taxon>
        <taxon>Rhodobacterales</taxon>
        <taxon>Paracoccaceae</taxon>
        <taxon>Albidovulum</taxon>
    </lineage>
</organism>
<dbReference type="RefSeq" id="WP_105516292.1">
    <property type="nucleotide sequence ID" value="NZ_PVEP01000012.1"/>
</dbReference>
<evidence type="ECO:0000259" key="9">
    <source>
        <dbReference type="Pfam" id="PF02492"/>
    </source>
</evidence>
<keyword evidence="11" id="KW-1185">Reference proteome</keyword>
<name>A0A2S8RYT5_9RHOB</name>
<dbReference type="Proteomes" id="UP000238338">
    <property type="component" value="Unassembled WGS sequence"/>
</dbReference>
<keyword evidence="4" id="KW-0547">Nucleotide-binding</keyword>
<dbReference type="PANTHER" id="PTHR30134">
    <property type="entry name" value="HYDROGENASE PROTEIN ASSEMBLY PROTEIN, NICKEL CHAPERONE"/>
    <property type="match status" value="1"/>
</dbReference>
<dbReference type="OrthoDB" id="9802035at2"/>
<evidence type="ECO:0000256" key="7">
    <source>
        <dbReference type="ARBA" id="ARBA00023134"/>
    </source>
</evidence>
<protein>
    <recommendedName>
        <fullName evidence="8">Hydrogenase maturation factor HypB</fullName>
    </recommendedName>
</protein>
<accession>A0A2S8RYT5</accession>
<dbReference type="InterPro" id="IPR004392">
    <property type="entry name" value="Hyd_mat_HypB"/>
</dbReference>
<keyword evidence="6" id="KW-0862">Zinc</keyword>
<evidence type="ECO:0000313" key="11">
    <source>
        <dbReference type="Proteomes" id="UP000238338"/>
    </source>
</evidence>
<sequence>MCTVCGCSEMVTADGKVMSHEEADRLGLDHHHAPAFRPESAPLPFPHVHAGGHDHHHYGTGAAGVSVPGMTQDRLIEVETSILAKNDAIAASNRRVLGALGVLALNLVSSPGAGKTTLLCRTIEALGDTPLAVIEGDQQTSADADRIRATGARALQINTGKGCHLDAQMVGHAIDDLRPRPGSCLFIENVGNLVCPAGFDLGEDAKVAILSVTEGEDKPLKYPDMFTAARLAILTKLDLAPHCDADLAAYEANLRRVNPKIEILRLSTRTGEGIDAWIDWLHARRAEKAAP</sequence>
<reference evidence="10 11" key="1">
    <citation type="submission" date="2018-02" db="EMBL/GenBank/DDBJ databases">
        <title>Genomic Encyclopedia of Archaeal and Bacterial Type Strains, Phase II (KMG-II): from individual species to whole genera.</title>
        <authorList>
            <person name="Goeker M."/>
        </authorList>
    </citation>
    <scope>NUCLEOTIDE SEQUENCE [LARGE SCALE GENOMIC DNA]</scope>
    <source>
        <strain evidence="10 11">DSM 18921</strain>
    </source>
</reference>
<dbReference type="GO" id="GO:0005525">
    <property type="term" value="F:GTP binding"/>
    <property type="evidence" value="ECO:0007669"/>
    <property type="project" value="UniProtKB-KW"/>
</dbReference>
<evidence type="ECO:0000313" key="10">
    <source>
        <dbReference type="EMBL" id="PQV53735.1"/>
    </source>
</evidence>
<dbReference type="GO" id="GO:0003924">
    <property type="term" value="F:GTPase activity"/>
    <property type="evidence" value="ECO:0007669"/>
    <property type="project" value="InterPro"/>
</dbReference>
<dbReference type="CDD" id="cd05390">
    <property type="entry name" value="HypB"/>
    <property type="match status" value="1"/>
</dbReference>
<feature type="domain" description="CobW/HypB/UreG nucleotide-binding" evidence="9">
    <location>
        <begin position="106"/>
        <end position="264"/>
    </location>
</feature>
<evidence type="ECO:0000256" key="2">
    <source>
        <dbReference type="ARBA" id="ARBA00022596"/>
    </source>
</evidence>
<evidence type="ECO:0000256" key="8">
    <source>
        <dbReference type="ARBA" id="ARBA00035238"/>
    </source>
</evidence>
<proteinExistence type="inferred from homology"/>
<dbReference type="InterPro" id="IPR027417">
    <property type="entry name" value="P-loop_NTPase"/>
</dbReference>
<dbReference type="PANTHER" id="PTHR30134:SF2">
    <property type="entry name" value="HYDROGENASE MATURATION FACTOR HYPB"/>
    <property type="match status" value="1"/>
</dbReference>
<dbReference type="GO" id="GO:0016151">
    <property type="term" value="F:nickel cation binding"/>
    <property type="evidence" value="ECO:0007669"/>
    <property type="project" value="InterPro"/>
</dbReference>
<keyword evidence="3" id="KW-0479">Metal-binding</keyword>
<keyword evidence="5" id="KW-0378">Hydrolase</keyword>
<dbReference type="SUPFAM" id="SSF52540">
    <property type="entry name" value="P-loop containing nucleoside triphosphate hydrolases"/>
    <property type="match status" value="1"/>
</dbReference>
<evidence type="ECO:0000256" key="1">
    <source>
        <dbReference type="ARBA" id="ARBA00006211"/>
    </source>
</evidence>
<dbReference type="Pfam" id="PF02492">
    <property type="entry name" value="cobW"/>
    <property type="match status" value="1"/>
</dbReference>
<dbReference type="InterPro" id="IPR003495">
    <property type="entry name" value="CobW/HypB/UreG_nucleotide-bd"/>
</dbReference>